<proteinExistence type="predicted"/>
<dbReference type="PANTHER" id="PTHR45436">
    <property type="entry name" value="SENSOR HISTIDINE KINASE YKOH"/>
    <property type="match status" value="1"/>
</dbReference>
<dbReference type="CDD" id="cd00082">
    <property type="entry name" value="HisKA"/>
    <property type="match status" value="1"/>
</dbReference>
<dbReference type="GO" id="GO:0000155">
    <property type="term" value="F:phosphorelay sensor kinase activity"/>
    <property type="evidence" value="ECO:0007669"/>
    <property type="project" value="InterPro"/>
</dbReference>
<keyword evidence="8" id="KW-0472">Membrane</keyword>
<sequence length="261" mass="26928">MRLPPFAAPAAGARSRPARRRASVRLTLLYGTLFAACGALLLALICLLVAQMPGGGVLVGDGTLPGVHAPGGAADLTGPLHEEAARRRGAHLRHLLVRSVIALVLMAVASAALGRLVAVRALSPVRTLTGAIRLACAGGSGERPAAPRPPAELTGLADSVDGLLDRLDTVHDAQRRFVADAAHGLRPPLTRGHALIKSSLVDGDATAESLRRDFERLLAISEQQARLLESLLDLAGGRPGPDPTEPRCPASTTAADTSSTP</sequence>
<feature type="transmembrane region" description="Helical" evidence="8">
    <location>
        <begin position="26"/>
        <end position="50"/>
    </location>
</feature>
<dbReference type="EMBL" id="CP065959">
    <property type="protein sequence ID" value="QQC92821.1"/>
    <property type="molecule type" value="Genomic_DNA"/>
</dbReference>
<dbReference type="PANTHER" id="PTHR45436:SF5">
    <property type="entry name" value="SENSOR HISTIDINE KINASE TRCS"/>
    <property type="match status" value="1"/>
</dbReference>
<name>A0A7T4PM80_9ACTN</name>
<evidence type="ECO:0000256" key="3">
    <source>
        <dbReference type="ARBA" id="ARBA00012438"/>
    </source>
</evidence>
<keyword evidence="8" id="KW-0812">Transmembrane</keyword>
<evidence type="ECO:0000256" key="4">
    <source>
        <dbReference type="ARBA" id="ARBA00022553"/>
    </source>
</evidence>
<evidence type="ECO:0000256" key="8">
    <source>
        <dbReference type="SAM" id="Phobius"/>
    </source>
</evidence>
<evidence type="ECO:0000259" key="9">
    <source>
        <dbReference type="SMART" id="SM00388"/>
    </source>
</evidence>
<feature type="transmembrane region" description="Helical" evidence="8">
    <location>
        <begin position="95"/>
        <end position="118"/>
    </location>
</feature>
<dbReference type="GO" id="GO:0005886">
    <property type="term" value="C:plasma membrane"/>
    <property type="evidence" value="ECO:0007669"/>
    <property type="project" value="UniProtKB-SubCell"/>
</dbReference>
<evidence type="ECO:0000256" key="7">
    <source>
        <dbReference type="SAM" id="MobiDB-lite"/>
    </source>
</evidence>
<evidence type="ECO:0000313" key="10">
    <source>
        <dbReference type="EMBL" id="QQC92821.1"/>
    </source>
</evidence>
<accession>A0A7T4PM80</accession>
<dbReference type="SMART" id="SM00388">
    <property type="entry name" value="HisKA"/>
    <property type="match status" value="1"/>
</dbReference>
<feature type="domain" description="Signal transduction histidine kinase dimerisation/phosphoacceptor" evidence="9">
    <location>
        <begin position="173"/>
        <end position="240"/>
    </location>
</feature>
<keyword evidence="4" id="KW-0597">Phosphoprotein</keyword>
<feature type="compositionally biased region" description="Low complexity" evidence="7">
    <location>
        <begin position="250"/>
        <end position="261"/>
    </location>
</feature>
<comment type="catalytic activity">
    <reaction evidence="1">
        <text>ATP + protein L-histidine = ADP + protein N-phospho-L-histidine.</text>
        <dbReference type="EC" id="2.7.13.3"/>
    </reaction>
</comment>
<dbReference type="RefSeq" id="WP_198504466.1">
    <property type="nucleotide sequence ID" value="NZ_CP065959.1"/>
</dbReference>
<dbReference type="EC" id="2.7.13.3" evidence="3"/>
<protein>
    <recommendedName>
        <fullName evidence="3">histidine kinase</fullName>
        <ecNumber evidence="3">2.7.13.3</ecNumber>
    </recommendedName>
</protein>
<evidence type="ECO:0000256" key="1">
    <source>
        <dbReference type="ARBA" id="ARBA00000085"/>
    </source>
</evidence>
<dbReference type="InterPro" id="IPR036097">
    <property type="entry name" value="HisK_dim/P_sf"/>
</dbReference>
<reference evidence="10 11" key="1">
    <citation type="submission" date="2020-12" db="EMBL/GenBank/DDBJ databases">
        <title>Identification and biosynthesis of polyene macrolides produced by Streptomyces alfalfae Men-myco-93-63.</title>
        <authorList>
            <person name="Liu D."/>
            <person name="Li Y."/>
            <person name="Liu L."/>
            <person name="Han X."/>
            <person name="Shen F."/>
        </authorList>
    </citation>
    <scope>NUCLEOTIDE SEQUENCE [LARGE SCALE GENOMIC DNA]</scope>
    <source>
        <strain evidence="10 11">Men-myco-93-63</strain>
    </source>
</reference>
<keyword evidence="5" id="KW-0808">Transferase</keyword>
<evidence type="ECO:0000313" key="11">
    <source>
        <dbReference type="Proteomes" id="UP000596130"/>
    </source>
</evidence>
<evidence type="ECO:0000256" key="2">
    <source>
        <dbReference type="ARBA" id="ARBA00004236"/>
    </source>
</evidence>
<dbReference type="Pfam" id="PF00512">
    <property type="entry name" value="HisKA"/>
    <property type="match status" value="1"/>
</dbReference>
<evidence type="ECO:0000256" key="6">
    <source>
        <dbReference type="ARBA" id="ARBA00022777"/>
    </source>
</evidence>
<dbReference type="AlphaFoldDB" id="A0A7T4PM80"/>
<keyword evidence="6" id="KW-0418">Kinase</keyword>
<dbReference type="InterPro" id="IPR050428">
    <property type="entry name" value="TCS_sensor_his_kinase"/>
</dbReference>
<dbReference type="InterPro" id="IPR003661">
    <property type="entry name" value="HisK_dim/P_dom"/>
</dbReference>
<dbReference type="SUPFAM" id="SSF47384">
    <property type="entry name" value="Homodimeric domain of signal transducing histidine kinase"/>
    <property type="match status" value="1"/>
</dbReference>
<dbReference type="Gene3D" id="1.10.287.130">
    <property type="match status" value="1"/>
</dbReference>
<gene>
    <name evidence="10" type="ORF">I8755_34030</name>
</gene>
<evidence type="ECO:0000256" key="5">
    <source>
        <dbReference type="ARBA" id="ARBA00022679"/>
    </source>
</evidence>
<organism evidence="10 11">
    <name type="scientific">Streptomyces alfalfae</name>
    <dbReference type="NCBI Taxonomy" id="1642299"/>
    <lineage>
        <taxon>Bacteria</taxon>
        <taxon>Bacillati</taxon>
        <taxon>Actinomycetota</taxon>
        <taxon>Actinomycetes</taxon>
        <taxon>Kitasatosporales</taxon>
        <taxon>Streptomycetaceae</taxon>
        <taxon>Streptomyces</taxon>
    </lineage>
</organism>
<dbReference type="Proteomes" id="UP000596130">
    <property type="component" value="Chromosome"/>
</dbReference>
<comment type="subcellular location">
    <subcellularLocation>
        <location evidence="2">Cell membrane</location>
    </subcellularLocation>
</comment>
<keyword evidence="8" id="KW-1133">Transmembrane helix</keyword>
<feature type="region of interest" description="Disordered" evidence="7">
    <location>
        <begin position="233"/>
        <end position="261"/>
    </location>
</feature>